<comment type="subcellular location">
    <subcellularLocation>
        <location evidence="9">Cytoplasm</location>
    </subcellularLocation>
</comment>
<dbReference type="InterPro" id="IPR036621">
    <property type="entry name" value="Anticodon-bd_dom_sf"/>
</dbReference>
<evidence type="ECO:0000259" key="10">
    <source>
        <dbReference type="PROSITE" id="PS50862"/>
    </source>
</evidence>
<evidence type="ECO:0000256" key="6">
    <source>
        <dbReference type="ARBA" id="ARBA00023146"/>
    </source>
</evidence>
<dbReference type="Pfam" id="PF00587">
    <property type="entry name" value="tRNA-synt_2b"/>
    <property type="match status" value="1"/>
</dbReference>
<dbReference type="SUPFAM" id="SSF52954">
    <property type="entry name" value="Class II aaRS ABD-related"/>
    <property type="match status" value="1"/>
</dbReference>
<dbReference type="Proteomes" id="UP000067626">
    <property type="component" value="Chromosome"/>
</dbReference>
<evidence type="ECO:0000256" key="8">
    <source>
        <dbReference type="ARBA" id="ARBA00060806"/>
    </source>
</evidence>
<evidence type="ECO:0000256" key="4">
    <source>
        <dbReference type="ARBA" id="ARBA00022840"/>
    </source>
</evidence>
<protein>
    <recommendedName>
        <fullName evidence="9">Proline--tRNA ligase</fullName>
        <ecNumber evidence="9">6.1.1.15</ecNumber>
    </recommendedName>
    <alternativeName>
        <fullName evidence="9">Prolyl-tRNA synthetase</fullName>
        <shortName evidence="9">ProRS</shortName>
    </alternativeName>
</protein>
<organism evidence="11 12">
    <name type="scientific">Chondromyces crocatus</name>
    <dbReference type="NCBI Taxonomy" id="52"/>
    <lineage>
        <taxon>Bacteria</taxon>
        <taxon>Pseudomonadati</taxon>
        <taxon>Myxococcota</taxon>
        <taxon>Polyangia</taxon>
        <taxon>Polyangiales</taxon>
        <taxon>Polyangiaceae</taxon>
        <taxon>Chondromyces</taxon>
    </lineage>
</organism>
<evidence type="ECO:0000313" key="11">
    <source>
        <dbReference type="EMBL" id="AKT40849.1"/>
    </source>
</evidence>
<evidence type="ECO:0000256" key="1">
    <source>
        <dbReference type="ARBA" id="ARBA00022490"/>
    </source>
</evidence>
<dbReference type="GO" id="GO:0017101">
    <property type="term" value="C:aminoacyl-tRNA synthetase multienzyme complex"/>
    <property type="evidence" value="ECO:0007669"/>
    <property type="project" value="TreeGrafter"/>
</dbReference>
<dbReference type="NCBIfam" id="TIGR00408">
    <property type="entry name" value="proS_fam_I"/>
    <property type="match status" value="1"/>
</dbReference>
<dbReference type="InterPro" id="IPR002314">
    <property type="entry name" value="aa-tRNA-synt_IIb"/>
</dbReference>
<comment type="function">
    <text evidence="9">Catalyzes the attachment of proline to tRNA(Pro) in a two-step reaction: proline is first activated by ATP to form Pro-AMP and then transferred to the acceptor end of tRNA(Pro).</text>
</comment>
<dbReference type="InterPro" id="IPR017449">
    <property type="entry name" value="Pro-tRNA_synth_II"/>
</dbReference>
<evidence type="ECO:0000256" key="7">
    <source>
        <dbReference type="ARBA" id="ARBA00047671"/>
    </source>
</evidence>
<keyword evidence="3 9" id="KW-0547">Nucleotide-binding</keyword>
<proteinExistence type="inferred from homology"/>
<dbReference type="SUPFAM" id="SSF55681">
    <property type="entry name" value="Class II aaRS and biotin synthetases"/>
    <property type="match status" value="1"/>
</dbReference>
<evidence type="ECO:0000256" key="3">
    <source>
        <dbReference type="ARBA" id="ARBA00022741"/>
    </source>
</evidence>
<dbReference type="STRING" id="52.CMC5_050040"/>
<dbReference type="GO" id="GO:0005524">
    <property type="term" value="F:ATP binding"/>
    <property type="evidence" value="ECO:0007669"/>
    <property type="project" value="UniProtKB-UniRule"/>
</dbReference>
<dbReference type="GO" id="GO:0006433">
    <property type="term" value="P:prolyl-tRNA aminoacylation"/>
    <property type="evidence" value="ECO:0007669"/>
    <property type="project" value="UniProtKB-UniRule"/>
</dbReference>
<dbReference type="InterPro" id="IPR006195">
    <property type="entry name" value="aa-tRNA-synth_II"/>
</dbReference>
<dbReference type="OrthoDB" id="9809052at2"/>
<evidence type="ECO:0000313" key="12">
    <source>
        <dbReference type="Proteomes" id="UP000067626"/>
    </source>
</evidence>
<keyword evidence="6 9" id="KW-0030">Aminoacyl-tRNA synthetase</keyword>
<feature type="domain" description="Aminoacyl-transfer RNA synthetases class-II family profile" evidence="10">
    <location>
        <begin position="52"/>
        <end position="304"/>
    </location>
</feature>
<keyword evidence="5 9" id="KW-0648">Protein biosynthesis</keyword>
<dbReference type="PANTHER" id="PTHR43382:SF2">
    <property type="entry name" value="BIFUNCTIONAL GLUTAMATE_PROLINE--TRNA LIGASE"/>
    <property type="match status" value="1"/>
</dbReference>
<dbReference type="Gene3D" id="3.30.930.10">
    <property type="entry name" value="Bira Bifunctional Protein, Domain 2"/>
    <property type="match status" value="1"/>
</dbReference>
<dbReference type="KEGG" id="ccro:CMC5_050040"/>
<keyword evidence="1 9" id="KW-0963">Cytoplasm</keyword>
<accession>A0A0K1EJ04</accession>
<dbReference type="HAMAP" id="MF_01571">
    <property type="entry name" value="Pro_tRNA_synth_type3"/>
    <property type="match status" value="1"/>
</dbReference>
<dbReference type="SMART" id="SM00946">
    <property type="entry name" value="ProRS-C_1"/>
    <property type="match status" value="1"/>
</dbReference>
<dbReference type="Gene3D" id="3.40.50.800">
    <property type="entry name" value="Anticodon-binding domain"/>
    <property type="match status" value="1"/>
</dbReference>
<dbReference type="Gene3D" id="3.30.110.30">
    <property type="entry name" value="C-terminal domain of ProRS"/>
    <property type="match status" value="1"/>
</dbReference>
<dbReference type="PANTHER" id="PTHR43382">
    <property type="entry name" value="PROLYL-TRNA SYNTHETASE"/>
    <property type="match status" value="1"/>
</dbReference>
<dbReference type="Pfam" id="PF09180">
    <property type="entry name" value="ProRS-C_1"/>
    <property type="match status" value="1"/>
</dbReference>
<dbReference type="AlphaFoldDB" id="A0A0K1EJ04"/>
<dbReference type="RefSeq" id="WP_050432730.1">
    <property type="nucleotide sequence ID" value="NZ_CP012159.1"/>
</dbReference>
<dbReference type="InterPro" id="IPR045864">
    <property type="entry name" value="aa-tRNA-synth_II/BPL/LPL"/>
</dbReference>
<comment type="subunit">
    <text evidence="9">Homodimer.</text>
</comment>
<dbReference type="FunFam" id="3.30.930.10:FF:000023">
    <property type="entry name" value="Proline--tRNA ligase"/>
    <property type="match status" value="1"/>
</dbReference>
<dbReference type="InterPro" id="IPR033721">
    <property type="entry name" value="ProRS_core_arch_euk"/>
</dbReference>
<keyword evidence="12" id="KW-1185">Reference proteome</keyword>
<comment type="catalytic activity">
    <reaction evidence="7 9">
        <text>tRNA(Pro) + L-proline + ATP = L-prolyl-tRNA(Pro) + AMP + diphosphate</text>
        <dbReference type="Rhea" id="RHEA:14305"/>
        <dbReference type="Rhea" id="RHEA-COMP:9700"/>
        <dbReference type="Rhea" id="RHEA-COMP:9702"/>
        <dbReference type="ChEBI" id="CHEBI:30616"/>
        <dbReference type="ChEBI" id="CHEBI:33019"/>
        <dbReference type="ChEBI" id="CHEBI:60039"/>
        <dbReference type="ChEBI" id="CHEBI:78442"/>
        <dbReference type="ChEBI" id="CHEBI:78532"/>
        <dbReference type="ChEBI" id="CHEBI:456215"/>
        <dbReference type="EC" id="6.1.1.15"/>
    </reaction>
</comment>
<gene>
    <name evidence="9" type="primary">proS</name>
    <name evidence="11" type="ORF">CMC5_050040</name>
</gene>
<dbReference type="SUPFAM" id="SSF64586">
    <property type="entry name" value="C-terminal domain of ProRS"/>
    <property type="match status" value="1"/>
</dbReference>
<dbReference type="PROSITE" id="PS50862">
    <property type="entry name" value="AA_TRNA_LIGASE_II"/>
    <property type="match status" value="1"/>
</dbReference>
<keyword evidence="2 9" id="KW-0436">Ligase</keyword>
<evidence type="ECO:0000256" key="9">
    <source>
        <dbReference type="HAMAP-Rule" id="MF_01571"/>
    </source>
</evidence>
<dbReference type="InterPro" id="IPR004154">
    <property type="entry name" value="Anticodon-bd"/>
</dbReference>
<comment type="domain">
    <text evidence="9">Consists of three domains: the N-terminal catalytic domain, the anticodon-binding domain and the C-terminal extension.</text>
</comment>
<dbReference type="InterPro" id="IPR016061">
    <property type="entry name" value="Pro-tRNA_ligase_II_C"/>
</dbReference>
<dbReference type="GO" id="GO:0005737">
    <property type="term" value="C:cytoplasm"/>
    <property type="evidence" value="ECO:0007669"/>
    <property type="project" value="UniProtKB-SubCell"/>
</dbReference>
<dbReference type="EC" id="6.1.1.15" evidence="9"/>
<dbReference type="GO" id="GO:0004827">
    <property type="term" value="F:proline-tRNA ligase activity"/>
    <property type="evidence" value="ECO:0007669"/>
    <property type="project" value="UniProtKB-UniRule"/>
</dbReference>
<dbReference type="PATRIC" id="fig|52.7.peg.5537"/>
<evidence type="ECO:0000256" key="2">
    <source>
        <dbReference type="ARBA" id="ARBA00022598"/>
    </source>
</evidence>
<reference evidence="11 12" key="1">
    <citation type="submission" date="2015-07" db="EMBL/GenBank/DDBJ databases">
        <title>Genome analysis of myxobacterium Chondromyces crocatus Cm c5 reveals a high potential for natural compound synthesis and the genetic basis for the loss of fruiting body formation.</title>
        <authorList>
            <person name="Zaburannyi N."/>
            <person name="Bunk B."/>
            <person name="Maier J."/>
            <person name="Overmann J."/>
            <person name="Mueller R."/>
        </authorList>
    </citation>
    <scope>NUCLEOTIDE SEQUENCE [LARGE SCALE GENOMIC DNA]</scope>
    <source>
        <strain evidence="11 12">Cm c5</strain>
    </source>
</reference>
<comment type="similarity">
    <text evidence="8 9">Belongs to the class-II aminoacyl-tRNA synthetase family. ProS type 3 subfamily.</text>
</comment>
<dbReference type="EMBL" id="CP012159">
    <property type="protein sequence ID" value="AKT40849.1"/>
    <property type="molecule type" value="Genomic_DNA"/>
</dbReference>
<sequence length="522" mass="58757">MAKNEAQKGPAKTAITPTRAEDYPEWYQQVVRAADMAENSPVRGCMVIKPWGYAIWENIQRDLDQRFKDTGHKNAYFPLFIPKSFLEKEAEHVEGFAKECAVVTHHRLVAGPKGGLVPDPEAKLDEPLIVRPTSETIIGAAFAQWVQSYRDLPLLINQWANVVRWELRTRLFLRTAEFLWQEGHTAHATEAEAREETMKMLGVYASFARDSMAMPVFEGKKTDSERFPGAVDTFCIEAMMQDRKALQAGTSHFLGQNFAKASGIRFQTKTETEEFAWTTSWGVSTRLVGAMIMTHADDDGLVLPPMLAPTHVILLPVYRGDETRAQVDEYIDALAKELRAQRLGDRRVEVEVDRRDIRGGDKQWEWVKKGAPLRVEIGPRDVEGGVVMVARRDRPVKEKTSMPRGEFVGRVVAILEEMQAGLLARATAFRDEHTRVVNSREEFDAFFKAKGEKEIHGGFALGHWAGDARTEQELKDRYKVTVRCIPSGGYDGAPWAEALTGEGTCLFTGQPSPQRVVFAKSY</sequence>
<dbReference type="InterPro" id="IPR004499">
    <property type="entry name" value="Pro-tRNA-ligase_IIa_arc-type"/>
</dbReference>
<dbReference type="CDD" id="cd00778">
    <property type="entry name" value="ProRS_core_arch_euk"/>
    <property type="match status" value="1"/>
</dbReference>
<dbReference type="Pfam" id="PF03129">
    <property type="entry name" value="HGTP_anticodon"/>
    <property type="match status" value="1"/>
</dbReference>
<keyword evidence="4 9" id="KW-0067">ATP-binding</keyword>
<name>A0A0K1EJ04_CHOCO</name>
<evidence type="ECO:0000256" key="5">
    <source>
        <dbReference type="ARBA" id="ARBA00022917"/>
    </source>
</evidence>